<organism evidence="1 2">
    <name type="scientific">Pelagimonas varians</name>
    <dbReference type="NCBI Taxonomy" id="696760"/>
    <lineage>
        <taxon>Bacteria</taxon>
        <taxon>Pseudomonadati</taxon>
        <taxon>Pseudomonadota</taxon>
        <taxon>Alphaproteobacteria</taxon>
        <taxon>Rhodobacterales</taxon>
        <taxon>Roseobacteraceae</taxon>
        <taxon>Pelagimonas</taxon>
    </lineage>
</organism>
<dbReference type="EMBL" id="FXYH01000012">
    <property type="protein sequence ID" value="SMX45645.1"/>
    <property type="molecule type" value="Genomic_DNA"/>
</dbReference>
<protein>
    <submittedName>
        <fullName evidence="1">Uncharacterized protein</fullName>
    </submittedName>
</protein>
<dbReference type="AlphaFoldDB" id="A0A238KS53"/>
<reference evidence="1 2" key="1">
    <citation type="submission" date="2017-05" db="EMBL/GenBank/DDBJ databases">
        <authorList>
            <person name="Song R."/>
            <person name="Chenine A.L."/>
            <person name="Ruprecht R.M."/>
        </authorList>
    </citation>
    <scope>NUCLEOTIDE SEQUENCE [LARGE SCALE GENOMIC DNA]</scope>
    <source>
        <strain evidence="1 2">CECT 8663</strain>
    </source>
</reference>
<gene>
    <name evidence="1" type="ORF">PEV8663_03079</name>
</gene>
<evidence type="ECO:0000313" key="1">
    <source>
        <dbReference type="EMBL" id="SMX45645.1"/>
    </source>
</evidence>
<keyword evidence="2" id="KW-1185">Reference proteome</keyword>
<dbReference type="Proteomes" id="UP000220836">
    <property type="component" value="Unassembled WGS sequence"/>
</dbReference>
<evidence type="ECO:0000313" key="2">
    <source>
        <dbReference type="Proteomes" id="UP000220836"/>
    </source>
</evidence>
<sequence length="150" mass="15469">MVDNIGVVAVAADQRVGVLSAVKAVIASVAIQIICPDTAVETIVPRAAEQSVIPQGPAQRVVAAQTQKGVVAIIADQSISQRRAFDFFDTGIGVASRVAANLCRQCQIDRNRNSAAAIGGPVPSSAADQCIRTAKAFERVVSTGSDQGLV</sequence>
<accession>A0A238KS53</accession>
<proteinExistence type="predicted"/>
<name>A0A238KS53_9RHOB</name>